<dbReference type="EMBL" id="ML739047">
    <property type="protein sequence ID" value="KAE8355799.1"/>
    <property type="molecule type" value="Genomic_DNA"/>
</dbReference>
<organism evidence="2 3">
    <name type="scientific">Aspergillus coremiiformis</name>
    <dbReference type="NCBI Taxonomy" id="138285"/>
    <lineage>
        <taxon>Eukaryota</taxon>
        <taxon>Fungi</taxon>
        <taxon>Dikarya</taxon>
        <taxon>Ascomycota</taxon>
        <taxon>Pezizomycotina</taxon>
        <taxon>Eurotiomycetes</taxon>
        <taxon>Eurotiomycetidae</taxon>
        <taxon>Eurotiales</taxon>
        <taxon>Aspergillaceae</taxon>
        <taxon>Aspergillus</taxon>
        <taxon>Aspergillus subgen. Circumdati</taxon>
    </lineage>
</organism>
<protein>
    <submittedName>
        <fullName evidence="2">Uncharacterized protein</fullName>
    </submittedName>
</protein>
<sequence>MLSVRNFTSHWQNTITCRLVVLTMTIWHAMTQRPSTHLYLHLSLRHNTSTSHQPRHTSSCLISPCTTLSASPSPVSVPQTTSLTKEHSNKTQTPQRAHQKDKNTKLSRPQHPHILIPQQNAAGARIQRLRDAVARAASVHNPHHPSRGGFPQGIDPS</sequence>
<dbReference type="AlphaFoldDB" id="A0A5N6ZG75"/>
<reference evidence="3" key="1">
    <citation type="submission" date="2019-04" db="EMBL/GenBank/DDBJ databases">
        <title>Friends and foes A comparative genomics studyof 23 Aspergillus species from section Flavi.</title>
        <authorList>
            <consortium name="DOE Joint Genome Institute"/>
            <person name="Kjaerbolling I."/>
            <person name="Vesth T."/>
            <person name="Frisvad J.C."/>
            <person name="Nybo J.L."/>
            <person name="Theobald S."/>
            <person name="Kildgaard S."/>
            <person name="Isbrandt T."/>
            <person name="Kuo A."/>
            <person name="Sato A."/>
            <person name="Lyhne E.K."/>
            <person name="Kogle M.E."/>
            <person name="Wiebenga A."/>
            <person name="Kun R.S."/>
            <person name="Lubbers R.J."/>
            <person name="Makela M.R."/>
            <person name="Barry K."/>
            <person name="Chovatia M."/>
            <person name="Clum A."/>
            <person name="Daum C."/>
            <person name="Haridas S."/>
            <person name="He G."/>
            <person name="LaButti K."/>
            <person name="Lipzen A."/>
            <person name="Mondo S."/>
            <person name="Riley R."/>
            <person name="Salamov A."/>
            <person name="Simmons B.A."/>
            <person name="Magnuson J.K."/>
            <person name="Henrissat B."/>
            <person name="Mortensen U.H."/>
            <person name="Larsen T.O."/>
            <person name="Devries R.P."/>
            <person name="Grigoriev I.V."/>
            <person name="Machida M."/>
            <person name="Baker S.E."/>
            <person name="Andersen M.R."/>
        </authorList>
    </citation>
    <scope>NUCLEOTIDE SEQUENCE [LARGE SCALE GENOMIC DNA]</scope>
    <source>
        <strain evidence="3">CBS 553.77</strain>
    </source>
</reference>
<feature type="region of interest" description="Disordered" evidence="1">
    <location>
        <begin position="135"/>
        <end position="157"/>
    </location>
</feature>
<accession>A0A5N6ZG75</accession>
<evidence type="ECO:0000313" key="3">
    <source>
        <dbReference type="Proteomes" id="UP000327118"/>
    </source>
</evidence>
<feature type="compositionally biased region" description="Low complexity" evidence="1">
    <location>
        <begin position="68"/>
        <end position="83"/>
    </location>
</feature>
<proteinExistence type="predicted"/>
<feature type="region of interest" description="Disordered" evidence="1">
    <location>
        <begin position="68"/>
        <end position="111"/>
    </location>
</feature>
<gene>
    <name evidence="2" type="ORF">BDV28DRAFT_24454</name>
</gene>
<dbReference type="Proteomes" id="UP000327118">
    <property type="component" value="Unassembled WGS sequence"/>
</dbReference>
<name>A0A5N6ZG75_9EURO</name>
<keyword evidence="3" id="KW-1185">Reference proteome</keyword>
<evidence type="ECO:0000256" key="1">
    <source>
        <dbReference type="SAM" id="MobiDB-lite"/>
    </source>
</evidence>
<evidence type="ECO:0000313" key="2">
    <source>
        <dbReference type="EMBL" id="KAE8355799.1"/>
    </source>
</evidence>